<dbReference type="SUPFAM" id="SSF160544">
    <property type="entry name" value="EscU C-terminal domain-like"/>
    <property type="match status" value="1"/>
</dbReference>
<evidence type="ECO:0000256" key="3">
    <source>
        <dbReference type="SAM" id="Phobius"/>
    </source>
</evidence>
<dbReference type="PANTHER" id="PTHR30531:SF12">
    <property type="entry name" value="FLAGELLAR BIOSYNTHETIC PROTEIN FLHB"/>
    <property type="match status" value="1"/>
</dbReference>
<dbReference type="RefSeq" id="WP_085218690.1">
    <property type="nucleotide sequence ID" value="NZ_LT840185.1"/>
</dbReference>
<dbReference type="OrthoDB" id="9807950at2"/>
<keyword evidence="4" id="KW-0969">Cilium</keyword>
<evidence type="ECO:0000313" key="4">
    <source>
        <dbReference type="EMBL" id="SMF72688.1"/>
    </source>
</evidence>
<protein>
    <submittedName>
        <fullName evidence="4">Flagellar biosynthetic protein FlhB</fullName>
    </submittedName>
</protein>
<dbReference type="InterPro" id="IPR006135">
    <property type="entry name" value="T3SS_substrate_exporter"/>
</dbReference>
<dbReference type="GO" id="GO:0005886">
    <property type="term" value="C:plasma membrane"/>
    <property type="evidence" value="ECO:0007669"/>
    <property type="project" value="TreeGrafter"/>
</dbReference>
<dbReference type="Proteomes" id="UP000192934">
    <property type="component" value="Chromosome I"/>
</dbReference>
<keyword evidence="3" id="KW-0472">Membrane</keyword>
<dbReference type="EMBL" id="LT840185">
    <property type="protein sequence ID" value="SMF72688.1"/>
    <property type="molecule type" value="Genomic_DNA"/>
</dbReference>
<dbReference type="GO" id="GO:0009306">
    <property type="term" value="P:protein secretion"/>
    <property type="evidence" value="ECO:0007669"/>
    <property type="project" value="InterPro"/>
</dbReference>
<proteinExistence type="inferred from homology"/>
<comment type="similarity">
    <text evidence="1">Belongs to the type III secretion exporter family.</text>
</comment>
<feature type="transmembrane region" description="Helical" evidence="3">
    <location>
        <begin position="190"/>
        <end position="211"/>
    </location>
</feature>
<evidence type="ECO:0000313" key="5">
    <source>
        <dbReference type="Proteomes" id="UP000192934"/>
    </source>
</evidence>
<dbReference type="Gene3D" id="3.40.1690.10">
    <property type="entry name" value="secretion proteins EscU"/>
    <property type="match status" value="1"/>
</dbReference>
<keyword evidence="3" id="KW-1133">Transmembrane helix</keyword>
<dbReference type="PANTHER" id="PTHR30531">
    <property type="entry name" value="FLAGELLAR BIOSYNTHETIC PROTEIN FLHB"/>
    <property type="match status" value="1"/>
</dbReference>
<feature type="transmembrane region" description="Helical" evidence="3">
    <location>
        <begin position="34"/>
        <end position="55"/>
    </location>
</feature>
<keyword evidence="4" id="KW-0966">Cell projection</keyword>
<evidence type="ECO:0000256" key="2">
    <source>
        <dbReference type="SAM" id="MobiDB-lite"/>
    </source>
</evidence>
<name>A0A1X7GR23_9SPHN</name>
<evidence type="ECO:0000256" key="1">
    <source>
        <dbReference type="ARBA" id="ARBA00010690"/>
    </source>
</evidence>
<gene>
    <name evidence="4" type="ORF">SAMN06295910_2058</name>
</gene>
<keyword evidence="4" id="KW-0282">Flagellum</keyword>
<reference evidence="5" key="1">
    <citation type="submission" date="2017-04" db="EMBL/GenBank/DDBJ databases">
        <authorList>
            <person name="Varghese N."/>
            <person name="Submissions S."/>
        </authorList>
    </citation>
    <scope>NUCLEOTIDE SEQUENCE [LARGE SCALE GENOMIC DNA]</scope>
    <source>
        <strain evidence="5">Dd16</strain>
    </source>
</reference>
<dbReference type="InterPro" id="IPR029025">
    <property type="entry name" value="T3SS_substrate_exporter_C"/>
</dbReference>
<dbReference type="AlphaFoldDB" id="A0A1X7GR23"/>
<keyword evidence="5" id="KW-1185">Reference proteome</keyword>
<feature type="transmembrane region" description="Helical" evidence="3">
    <location>
        <begin position="137"/>
        <end position="165"/>
    </location>
</feature>
<feature type="transmembrane region" description="Helical" evidence="3">
    <location>
        <begin position="85"/>
        <end position="116"/>
    </location>
</feature>
<accession>A0A1X7GR23</accession>
<dbReference type="Pfam" id="PF01312">
    <property type="entry name" value="Bac_export_2"/>
    <property type="match status" value="1"/>
</dbReference>
<sequence length="380" mass="40472">MSDAPEKDQKTEDPTPKRKSEAVRKGDVLQSRELGTAMIIMAGAAWIALAGPMLIGALETMLKTGLSIDADAIRNFDPLGTFGKLLAIVAIPLIILFGLTLAAAIGTPAALGSLGFRGEAIGFKPAKMNPLSGMKRIFSVRGLIELVKSLAKVILLGSVGIWLLLDQARSLIGLTSQDLKRAIGHVGDTFLLAVIVMAFALALIALIDVPAQMYQRTSRLKMSKQEVKDEAKQTDGSPEMKGAIKRRQMEVLRGGARAAVAEATVVLTNPTHFAVALRYDTDRDAAPVVVARGRGATAEAIRELAKENGVPLLSYPQLARAIYFTAQTGQMVREDLYLAVATVLAFVFNIDATMGATAAPQPAVNVPKGARFDERGMPEA</sequence>
<dbReference type="PRINTS" id="PR00950">
    <property type="entry name" value="TYPE3IMSPROT"/>
</dbReference>
<organism evidence="4 5">
    <name type="scientific">Allosphingosinicella indica</name>
    <dbReference type="NCBI Taxonomy" id="941907"/>
    <lineage>
        <taxon>Bacteria</taxon>
        <taxon>Pseudomonadati</taxon>
        <taxon>Pseudomonadota</taxon>
        <taxon>Alphaproteobacteria</taxon>
        <taxon>Sphingomonadales</taxon>
        <taxon>Sphingomonadaceae</taxon>
        <taxon>Allosphingosinicella</taxon>
    </lineage>
</organism>
<feature type="region of interest" description="Disordered" evidence="2">
    <location>
        <begin position="1"/>
        <end position="25"/>
    </location>
</feature>
<dbReference type="STRING" id="941907.SAMN06295910_2058"/>
<keyword evidence="3" id="KW-0812">Transmembrane</keyword>